<dbReference type="EMBL" id="RAWK01000067">
    <property type="protein sequence ID" value="RKH67876.1"/>
    <property type="molecule type" value="Genomic_DNA"/>
</dbReference>
<evidence type="ECO:0000313" key="3">
    <source>
        <dbReference type="EMBL" id="RKH67876.1"/>
    </source>
</evidence>
<sequence>MSREGLRGHDRPPPGRSPCACQDWHVRGAVPSSGGACVHATSRNSIQEALAARVAPTLPWEGSATPRSLIPMNPLKSSAVSSAVPRSSRRARALTWSVLVLAAAGCGASDNASPSTPAERAQTLTALPTSCLDIRTARPGTPDGYYVLYVAGDVTASWTAYCHDMAGTPREYLALPRKEPGSNFSQYTAGGASSGTDVRTSYFQLRIDPSTLRVDTADQTFATSTGELMHSPDTVTSMPYGVAMACGGGQGVGRIDLRGTPFTVDAEAFGVGGASAAGAAVSSEDGQVVDLSGDGFCGWVGLVGSYNPYNQQGGALQLHYRGGDRPATCQDIRAARPGAPDGEYALFVNKDPLKRWTAWCKDMVSTPREYLVLAHTEDGANYSQYTAGGNSPGTDVRTRYTRVRLNPVTLAVDTGDQTFATSTGALKHVNREPVTAMTYAAAMGCSRTGLANVDLRGTPFSVPTGSIGRAGPSSESSWWAFHDNNQVVEMHGYGGCGWVGPQGSYNPFNQNGALLPLAYTVPQP</sequence>
<reference evidence="4" key="1">
    <citation type="submission" date="2018-09" db="EMBL/GenBank/DDBJ databases">
        <authorList>
            <person name="Livingstone P.G."/>
            <person name="Whitworth D.E."/>
        </authorList>
    </citation>
    <scope>NUCLEOTIDE SEQUENCE [LARGE SCALE GENOMIC DNA]</scope>
    <source>
        <strain evidence="4">AB050A</strain>
    </source>
</reference>
<dbReference type="GO" id="GO:0004222">
    <property type="term" value="F:metalloendopeptidase activity"/>
    <property type="evidence" value="ECO:0007669"/>
    <property type="project" value="InterPro"/>
</dbReference>
<evidence type="ECO:0000256" key="1">
    <source>
        <dbReference type="ARBA" id="ARBA00022723"/>
    </source>
</evidence>
<feature type="domain" description="GON" evidence="2">
    <location>
        <begin position="327"/>
        <end position="385"/>
    </location>
</feature>
<comment type="caution">
    <text evidence="3">The sequence shown here is derived from an EMBL/GenBank/DDBJ whole genome shotgun (WGS) entry which is preliminary data.</text>
</comment>
<gene>
    <name evidence="3" type="ORF">D7W81_13320</name>
</gene>
<proteinExistence type="predicted"/>
<dbReference type="InterPro" id="IPR012314">
    <property type="entry name" value="Pept_M12B_GON-ADAMTSs"/>
</dbReference>
<keyword evidence="1" id="KW-0479">Metal-binding</keyword>
<accession>A0A3A8QGR2</accession>
<dbReference type="Pfam" id="PF08685">
    <property type="entry name" value="GON"/>
    <property type="match status" value="2"/>
</dbReference>
<dbReference type="Proteomes" id="UP000267003">
    <property type="component" value="Unassembled WGS sequence"/>
</dbReference>
<evidence type="ECO:0000259" key="2">
    <source>
        <dbReference type="Pfam" id="PF08685"/>
    </source>
</evidence>
<evidence type="ECO:0000313" key="4">
    <source>
        <dbReference type="Proteomes" id="UP000267003"/>
    </source>
</evidence>
<protein>
    <recommendedName>
        <fullName evidence="2">GON domain-containing protein</fullName>
    </recommendedName>
</protein>
<keyword evidence="4" id="KW-1185">Reference proteome</keyword>
<name>A0A3A8QGR2_9BACT</name>
<dbReference type="GO" id="GO:0008270">
    <property type="term" value="F:zinc ion binding"/>
    <property type="evidence" value="ECO:0007669"/>
    <property type="project" value="InterPro"/>
</dbReference>
<organism evidence="3 4">
    <name type="scientific">Corallococcus aberystwythensis</name>
    <dbReference type="NCBI Taxonomy" id="2316722"/>
    <lineage>
        <taxon>Bacteria</taxon>
        <taxon>Pseudomonadati</taxon>
        <taxon>Myxococcota</taxon>
        <taxon>Myxococcia</taxon>
        <taxon>Myxococcales</taxon>
        <taxon>Cystobacterineae</taxon>
        <taxon>Myxococcaceae</taxon>
        <taxon>Corallococcus</taxon>
    </lineage>
</organism>
<feature type="domain" description="GON" evidence="2">
    <location>
        <begin position="128"/>
        <end position="188"/>
    </location>
</feature>
<dbReference type="AlphaFoldDB" id="A0A3A8QGR2"/>